<proteinExistence type="predicted"/>
<accession>A0ABZ1D803</accession>
<dbReference type="Proteomes" id="UP001329825">
    <property type="component" value="Chromosome 10"/>
</dbReference>
<dbReference type="PANTHER" id="PTHR31051:SF1">
    <property type="entry name" value="PROTEASOME ASSEMBLY CHAPERONE 3"/>
    <property type="match status" value="1"/>
</dbReference>
<feature type="region of interest" description="Disordered" evidence="1">
    <location>
        <begin position="148"/>
        <end position="208"/>
    </location>
</feature>
<dbReference type="GeneID" id="87959316"/>
<dbReference type="InterPro" id="IPR018788">
    <property type="entry name" value="Proteasome_assmbl_chp_3"/>
</dbReference>
<evidence type="ECO:0008006" key="4">
    <source>
        <dbReference type="Google" id="ProtNLM"/>
    </source>
</evidence>
<feature type="region of interest" description="Disordered" evidence="1">
    <location>
        <begin position="1"/>
        <end position="23"/>
    </location>
</feature>
<dbReference type="RefSeq" id="XP_062794931.1">
    <property type="nucleotide sequence ID" value="XM_062938880.1"/>
</dbReference>
<organism evidence="2 3">
    <name type="scientific">Kwoniella shivajii</name>
    <dbReference type="NCBI Taxonomy" id="564305"/>
    <lineage>
        <taxon>Eukaryota</taxon>
        <taxon>Fungi</taxon>
        <taxon>Dikarya</taxon>
        <taxon>Basidiomycota</taxon>
        <taxon>Agaricomycotina</taxon>
        <taxon>Tremellomycetes</taxon>
        <taxon>Tremellales</taxon>
        <taxon>Cryptococcaceae</taxon>
        <taxon>Kwoniella</taxon>
    </lineage>
</organism>
<evidence type="ECO:0000313" key="3">
    <source>
        <dbReference type="Proteomes" id="UP001329825"/>
    </source>
</evidence>
<keyword evidence="3" id="KW-1185">Reference proteome</keyword>
<evidence type="ECO:0000256" key="1">
    <source>
        <dbReference type="SAM" id="MobiDB-lite"/>
    </source>
</evidence>
<dbReference type="EMBL" id="CP141890">
    <property type="protein sequence ID" value="WRT70192.1"/>
    <property type="molecule type" value="Genomic_DNA"/>
</dbReference>
<name>A0ABZ1D803_9TREE</name>
<evidence type="ECO:0000313" key="2">
    <source>
        <dbReference type="EMBL" id="WRT70192.1"/>
    </source>
</evidence>
<dbReference type="Gene3D" id="3.30.230.90">
    <property type="match status" value="1"/>
</dbReference>
<dbReference type="PANTHER" id="PTHR31051">
    <property type="entry name" value="PROTEASOME ASSEMBLY CHAPERONE 3"/>
    <property type="match status" value="1"/>
</dbReference>
<protein>
    <recommendedName>
        <fullName evidence="4">Proteasome assembly chaperone 3</fullName>
    </recommendedName>
</protein>
<dbReference type="InterPro" id="IPR053720">
    <property type="entry name" value="Psm_Assembly_Chaperone"/>
</dbReference>
<reference evidence="2 3" key="1">
    <citation type="submission" date="2024-01" db="EMBL/GenBank/DDBJ databases">
        <title>Comparative genomics of Cryptococcus and Kwoniella reveals pathogenesis evolution and contrasting modes of karyotype evolution via chromosome fusion or intercentromeric recombination.</title>
        <authorList>
            <person name="Coelho M.A."/>
            <person name="David-Palma M."/>
            <person name="Shea T."/>
            <person name="Bowers K."/>
            <person name="McGinley-Smith S."/>
            <person name="Mohammad A.W."/>
            <person name="Gnirke A."/>
            <person name="Yurkov A.M."/>
            <person name="Nowrousian M."/>
            <person name="Sun S."/>
            <person name="Cuomo C.A."/>
            <person name="Heitman J."/>
        </authorList>
    </citation>
    <scope>NUCLEOTIDE SEQUENCE [LARGE SCALE GENOMIC DNA]</scope>
    <source>
        <strain evidence="2">CBS 11374</strain>
    </source>
</reference>
<gene>
    <name evidence="2" type="ORF">IL334_007186</name>
</gene>
<sequence length="208" mass="22605">MSSLLEESHPASPPCSLKTNSPQSPISSYQLRQSICGLETELMIQTFDDRILVIITQNGKIGCLTQASLPIHTPLPPPPKPSTMNGHENPLHILEILPSPPSSLSLTPLLGSPPDQTLNDLYVSQIATLVFWALETSGSGRRNVVVGMTLKQPSSRHQSRRSDGDGGSQDDDDDNGILDQDERMRYAGVMDLVSQWPGPSPDSTEQIE</sequence>